<comment type="pathway">
    <text evidence="4">Cofactor biosynthesis; ubiquinone biosynthesis.</text>
</comment>
<dbReference type="Gene3D" id="3.40.1410.10">
    <property type="entry name" value="Chorismate lyase-like"/>
    <property type="match status" value="1"/>
</dbReference>
<dbReference type="HAMAP" id="MF_01632">
    <property type="entry name" value="UbiC"/>
    <property type="match status" value="1"/>
</dbReference>
<evidence type="ECO:0000256" key="3">
    <source>
        <dbReference type="ARBA" id="ARBA00023239"/>
    </source>
</evidence>
<evidence type="ECO:0000313" key="6">
    <source>
        <dbReference type="Proteomes" id="UP000664835"/>
    </source>
</evidence>
<reference evidence="5 6" key="1">
    <citation type="submission" date="2021-03" db="EMBL/GenBank/DDBJ databases">
        <title>Thiomicrorhabdus sp.nov.,novel sulfur-oxidizing bacteria isolated from coastal sediment.</title>
        <authorList>
            <person name="Liu X."/>
        </authorList>
    </citation>
    <scope>NUCLEOTIDE SEQUENCE [LARGE SCALE GENOMIC DNA]</scope>
    <source>
        <strain evidence="5 6">6S2-11</strain>
    </source>
</reference>
<feature type="binding site" evidence="4">
    <location>
        <position position="94"/>
    </location>
    <ligand>
        <name>substrate</name>
    </ligand>
</feature>
<evidence type="ECO:0000256" key="1">
    <source>
        <dbReference type="ARBA" id="ARBA00022490"/>
    </source>
</evidence>
<protein>
    <recommendedName>
        <fullName evidence="4">Probable chorismate pyruvate-lyase</fullName>
        <shortName evidence="4">CL</shortName>
        <shortName evidence="4">CPL</shortName>
        <ecNumber evidence="4">4.1.3.40</ecNumber>
    </recommendedName>
</protein>
<accession>A0ABS3Q622</accession>
<dbReference type="PANTHER" id="PTHR38683:SF1">
    <property type="entry name" value="CHORISMATE PYRUVATE-LYASE"/>
    <property type="match status" value="1"/>
</dbReference>
<feature type="binding site" evidence="4">
    <location>
        <position position="192"/>
    </location>
    <ligand>
        <name>substrate</name>
    </ligand>
</feature>
<dbReference type="EC" id="4.1.3.40" evidence="4"/>
<keyword evidence="3 4" id="KW-0456">Lyase</keyword>
<dbReference type="RefSeq" id="WP_208150394.1">
    <property type="nucleotide sequence ID" value="NZ_JAGETV010000017.1"/>
</dbReference>
<keyword evidence="6" id="KW-1185">Reference proteome</keyword>
<dbReference type="Proteomes" id="UP000664835">
    <property type="component" value="Unassembled WGS sequence"/>
</dbReference>
<sequence>MSLDRLAKIKALIQEKAQVKVIRPQFWKPAGLLSRITPSRKIHDWLKTPTSLTAKLRNLCPELEVQVLSECFEAPLVSEAQKLGLAMDEEVWIRCVLLKCNGNHWVYARTVIPAMGPHNPWQELQKLGNKPLGEVLFEMPSVKRSSFEFSKDSLNYWPHLMPHMNNPMLGKLPGFARRSIFEERGAPLLLTEVFLPGLLSPKDA</sequence>
<dbReference type="InterPro" id="IPR028978">
    <property type="entry name" value="Chorismate_lyase_/UTRA_dom_sf"/>
</dbReference>
<proteinExistence type="inferred from homology"/>
<evidence type="ECO:0000256" key="2">
    <source>
        <dbReference type="ARBA" id="ARBA00022688"/>
    </source>
</evidence>
<feature type="binding site" evidence="4">
    <location>
        <position position="132"/>
    </location>
    <ligand>
        <name>substrate</name>
    </ligand>
</feature>
<evidence type="ECO:0000256" key="4">
    <source>
        <dbReference type="HAMAP-Rule" id="MF_01632"/>
    </source>
</evidence>
<keyword evidence="2 4" id="KW-0831">Ubiquinone biosynthesis</keyword>
<evidence type="ECO:0000313" key="5">
    <source>
        <dbReference type="EMBL" id="MBO1927780.1"/>
    </source>
</evidence>
<comment type="function">
    <text evidence="4">Removes the pyruvyl group from chorismate, with concomitant aromatization of the ring, to provide 4-hydroxybenzoate (4HB) for the ubiquinone pathway.</text>
</comment>
<name>A0ABS3Q622_9GAMM</name>
<gene>
    <name evidence="4" type="primary">ubiC</name>
    <name evidence="5" type="ORF">J3998_09345</name>
</gene>
<dbReference type="SUPFAM" id="SSF64288">
    <property type="entry name" value="Chorismate lyase-like"/>
    <property type="match status" value="1"/>
</dbReference>
<keyword evidence="4" id="KW-0670">Pyruvate</keyword>
<dbReference type="EMBL" id="JAGETV010000017">
    <property type="protein sequence ID" value="MBO1927780.1"/>
    <property type="molecule type" value="Genomic_DNA"/>
</dbReference>
<comment type="similarity">
    <text evidence="4">Belongs to the UbiC family.</text>
</comment>
<dbReference type="InterPro" id="IPR007440">
    <property type="entry name" value="Chorismate--pyruvate_lyase"/>
</dbReference>
<keyword evidence="1 4" id="KW-0963">Cytoplasm</keyword>
<comment type="caution">
    <text evidence="4">Lacks conserved residue(s) required for the propagation of feature annotation.</text>
</comment>
<organism evidence="5 6">
    <name type="scientific">Thiomicrorhabdus marina</name>
    <dbReference type="NCBI Taxonomy" id="2818442"/>
    <lineage>
        <taxon>Bacteria</taxon>
        <taxon>Pseudomonadati</taxon>
        <taxon>Pseudomonadota</taxon>
        <taxon>Gammaproteobacteria</taxon>
        <taxon>Thiotrichales</taxon>
        <taxon>Piscirickettsiaceae</taxon>
        <taxon>Thiomicrorhabdus</taxon>
    </lineage>
</organism>
<dbReference type="PANTHER" id="PTHR38683">
    <property type="entry name" value="CHORISMATE PYRUVATE-LYASE"/>
    <property type="match status" value="1"/>
</dbReference>
<dbReference type="Pfam" id="PF04345">
    <property type="entry name" value="Chor_lyase"/>
    <property type="match status" value="1"/>
</dbReference>
<comment type="caution">
    <text evidence="5">The sequence shown here is derived from an EMBL/GenBank/DDBJ whole genome shotgun (WGS) entry which is preliminary data.</text>
</comment>
<comment type="catalytic activity">
    <reaction evidence="4">
        <text>chorismate = 4-hydroxybenzoate + pyruvate</text>
        <dbReference type="Rhea" id="RHEA:16505"/>
        <dbReference type="ChEBI" id="CHEBI:15361"/>
        <dbReference type="ChEBI" id="CHEBI:17879"/>
        <dbReference type="ChEBI" id="CHEBI:29748"/>
        <dbReference type="EC" id="4.1.3.40"/>
    </reaction>
</comment>
<comment type="subcellular location">
    <subcellularLocation>
        <location evidence="4">Cytoplasm</location>
    </subcellularLocation>
</comment>
<dbReference type="GO" id="GO:0016829">
    <property type="term" value="F:lyase activity"/>
    <property type="evidence" value="ECO:0007669"/>
    <property type="project" value="UniProtKB-KW"/>
</dbReference>